<dbReference type="CDD" id="cd01892">
    <property type="entry name" value="Miro2"/>
    <property type="match status" value="1"/>
</dbReference>
<dbReference type="GO" id="GO:0005741">
    <property type="term" value="C:mitochondrial outer membrane"/>
    <property type="evidence" value="ECO:0007669"/>
    <property type="project" value="UniProtKB-SubCell"/>
</dbReference>
<dbReference type="InterPro" id="IPR001806">
    <property type="entry name" value="Small_GTPase"/>
</dbReference>
<keyword evidence="14 15" id="KW-0472">Membrane</keyword>
<comment type="similarity">
    <text evidence="3 15">Belongs to the mitochondrial Rho GTPase family.</text>
</comment>
<evidence type="ECO:0000256" key="5">
    <source>
        <dbReference type="ARBA" id="ARBA00022723"/>
    </source>
</evidence>
<dbReference type="InterPro" id="IPR005225">
    <property type="entry name" value="Small_GTP-bd"/>
</dbReference>
<keyword evidence="5" id="KW-0479">Metal-binding</keyword>
<dbReference type="PIRSF" id="PIRSF037488">
    <property type="entry name" value="Mt_Rho_GTPase"/>
    <property type="match status" value="1"/>
</dbReference>
<keyword evidence="4 17" id="KW-0812">Transmembrane</keyword>
<dbReference type="GO" id="GO:0003924">
    <property type="term" value="F:GTPase activity"/>
    <property type="evidence" value="ECO:0007669"/>
    <property type="project" value="InterPro"/>
</dbReference>
<dbReference type="GO" id="GO:0007005">
    <property type="term" value="P:mitochondrion organization"/>
    <property type="evidence" value="ECO:0007669"/>
    <property type="project" value="InterPro"/>
</dbReference>
<evidence type="ECO:0000256" key="15">
    <source>
        <dbReference type="PIRNR" id="PIRNR037488"/>
    </source>
</evidence>
<dbReference type="InterPro" id="IPR052266">
    <property type="entry name" value="Miro-EF-hand_domain"/>
</dbReference>
<evidence type="ECO:0000256" key="3">
    <source>
        <dbReference type="ARBA" id="ARBA00007981"/>
    </source>
</evidence>
<evidence type="ECO:0000256" key="11">
    <source>
        <dbReference type="ARBA" id="ARBA00022989"/>
    </source>
</evidence>
<dbReference type="Pfam" id="PF08356">
    <property type="entry name" value="EF_assoc_2"/>
    <property type="match status" value="1"/>
</dbReference>
<dbReference type="InterPro" id="IPR020860">
    <property type="entry name" value="MIRO_dom"/>
</dbReference>
<dbReference type="OrthoDB" id="10020961at2759"/>
<keyword evidence="12 15" id="KW-0496">Mitochondrion</keyword>
<proteinExistence type="inferred from homology"/>
<dbReference type="PROSITE" id="PS00018">
    <property type="entry name" value="EF_HAND_1"/>
    <property type="match status" value="2"/>
</dbReference>
<evidence type="ECO:0000256" key="1">
    <source>
        <dbReference type="ARBA" id="ARBA00003481"/>
    </source>
</evidence>
<dbReference type="PROSITE" id="PS51423">
    <property type="entry name" value="MIRO"/>
    <property type="match status" value="2"/>
</dbReference>
<dbReference type="PRINTS" id="PR00449">
    <property type="entry name" value="RASTRNSFRMNG"/>
</dbReference>
<reference evidence="21" key="2">
    <citation type="submission" date="2009-11" db="EMBL/GenBank/DDBJ databases">
        <title>The Genome Sequence of Allomyces macrogynus strain ATCC 38327.</title>
        <authorList>
            <consortium name="The Broad Institute Genome Sequencing Platform"/>
            <person name="Russ C."/>
            <person name="Cuomo C."/>
            <person name="Shea T."/>
            <person name="Young S.K."/>
            <person name="Zeng Q."/>
            <person name="Koehrsen M."/>
            <person name="Haas B."/>
            <person name="Borodovsky M."/>
            <person name="Guigo R."/>
            <person name="Alvarado L."/>
            <person name="Berlin A."/>
            <person name="Borenstein D."/>
            <person name="Chen Z."/>
            <person name="Engels R."/>
            <person name="Freedman E."/>
            <person name="Gellesch M."/>
            <person name="Goldberg J."/>
            <person name="Griggs A."/>
            <person name="Gujja S."/>
            <person name="Heiman D."/>
            <person name="Hepburn T."/>
            <person name="Howarth C."/>
            <person name="Jen D."/>
            <person name="Larson L."/>
            <person name="Lewis B."/>
            <person name="Mehta T."/>
            <person name="Park D."/>
            <person name="Pearson M."/>
            <person name="Roberts A."/>
            <person name="Saif S."/>
            <person name="Shenoy N."/>
            <person name="Sisk P."/>
            <person name="Stolte C."/>
            <person name="Sykes S."/>
            <person name="Walk T."/>
            <person name="White J."/>
            <person name="Yandava C."/>
            <person name="Burger G."/>
            <person name="Gray M.W."/>
            <person name="Holland P.W.H."/>
            <person name="King N."/>
            <person name="Lang F.B.F."/>
            <person name="Roger A.J."/>
            <person name="Ruiz-Trillo I."/>
            <person name="Lander E."/>
            <person name="Nusbaum C."/>
        </authorList>
    </citation>
    <scope>NUCLEOTIDE SEQUENCE [LARGE SCALE GENOMIC DNA]</scope>
    <source>
        <strain evidence="21">ATCC 38327</strain>
    </source>
</reference>
<dbReference type="SUPFAM" id="SSF47473">
    <property type="entry name" value="EF-hand"/>
    <property type="match status" value="1"/>
</dbReference>
<evidence type="ECO:0000256" key="16">
    <source>
        <dbReference type="SAM" id="MobiDB-lite"/>
    </source>
</evidence>
<dbReference type="InterPro" id="IPR013567">
    <property type="entry name" value="EF_hand_assoc_2"/>
</dbReference>
<comment type="function">
    <text evidence="1 15">Mitochondrial GTPase involved in mitochondrial trafficking. Probably involved in control of anterograde transport of mitochondria and their subcellular distribution.</text>
</comment>
<keyword evidence="6" id="KW-0677">Repeat</keyword>
<dbReference type="InterPro" id="IPR002048">
    <property type="entry name" value="EF_hand_dom"/>
</dbReference>
<dbReference type="VEuPathDB" id="FungiDB:AMAG_11337"/>
<organism evidence="20 21">
    <name type="scientific">Allomyces macrogynus (strain ATCC 38327)</name>
    <name type="common">Allomyces javanicus var. macrogynus</name>
    <dbReference type="NCBI Taxonomy" id="578462"/>
    <lineage>
        <taxon>Eukaryota</taxon>
        <taxon>Fungi</taxon>
        <taxon>Fungi incertae sedis</taxon>
        <taxon>Blastocladiomycota</taxon>
        <taxon>Blastocladiomycetes</taxon>
        <taxon>Blastocladiales</taxon>
        <taxon>Blastocladiaceae</taxon>
        <taxon>Allomyces</taxon>
    </lineage>
</organism>
<dbReference type="AlphaFoldDB" id="A0A0L0SWH3"/>
<keyword evidence="8 15" id="KW-1000">Mitochondrion outer membrane</keyword>
<keyword evidence="9 15" id="KW-0378">Hydrolase</keyword>
<dbReference type="GO" id="GO:0005509">
    <property type="term" value="F:calcium ion binding"/>
    <property type="evidence" value="ECO:0007669"/>
    <property type="project" value="InterPro"/>
</dbReference>
<dbReference type="Pfam" id="PF00071">
    <property type="entry name" value="Ras"/>
    <property type="match status" value="2"/>
</dbReference>
<evidence type="ECO:0000256" key="2">
    <source>
        <dbReference type="ARBA" id="ARBA00004200"/>
    </source>
</evidence>
<evidence type="ECO:0000256" key="8">
    <source>
        <dbReference type="ARBA" id="ARBA00022787"/>
    </source>
</evidence>
<keyword evidence="7 15" id="KW-0547">Nucleotide-binding</keyword>
<dbReference type="PANTHER" id="PTHR46819">
    <property type="entry name" value="EF-HAND CALCIUM-BINDING DOMAIN-CONTAINING PROTEIN 7"/>
    <property type="match status" value="1"/>
</dbReference>
<protein>
    <recommendedName>
        <fullName evidence="15">Mitochondrial Rho GTPase</fullName>
        <ecNumber evidence="15">3.6.5.-</ecNumber>
    </recommendedName>
</protein>
<evidence type="ECO:0000256" key="9">
    <source>
        <dbReference type="ARBA" id="ARBA00022801"/>
    </source>
</evidence>
<sequence length="667" mass="73079">MRRDVRILLVGDDGVGKSTLITSLIKEQFIPNIQHVVPEVTIPPEVTPENVTTHIVDSSARPENAAQLELEIRKANVICIVYAVDDHATFERIPLYWLPYIKSLGVNIPIVLVGNKIDIRGEDVTNELLEEEILPIMTEFKEVETCVECSAKQSLNISEVFYFAQKAVLHPTAPLYDSREHVMKPECAAALERIFKLCDSDKDGALNDDELNEFQRKCFNAPLQQQELEGVKDVVQESDPEGLNDHGLTLSGFLFLHTLFIQKGRLETTWTVLRKFGYGDDLSLRDEFLCPPLDVPTADGVVELSSAGHAFFTDLFRKHDVDQDGALSPAELDDLFATSPGNPWVNPGAAAGSNGSAPTSAASPSSSTTLGPVVGPAALAATTAGFLDAALTNASGALTLQGFLSQWAMTTLLDYKTTLAYLAYLGYDGDTRQALKVLRRRRAAVVGGARRGTRSAFLCYVFGAAGAGKTALLRRFVDNPVADYYTQTTRPLAVVNAVEVKGSEVYLVLQEFGSKYESEVLTNRKRLEQCDVALFVYDSSDVNSFAYVAQQIKQLDSSIPCVIVATKSDLDLVQQRYEVPPDVFCRQLELDKPIHISVKDNIMADVYNVVSAVAMNPVSAIPKGKSRRPERSPLGRYLAITAAVGATAAVGFAVWRMYKSGELLKRF</sequence>
<dbReference type="PANTHER" id="PTHR46819:SF1">
    <property type="entry name" value="EF-HAND CALCIUM-BINDING DOMAIN-CONTAINING PROTEIN 7"/>
    <property type="match status" value="1"/>
</dbReference>
<dbReference type="EC" id="3.6.5.-" evidence="15"/>
<keyword evidence="13 15" id="KW-0342">GTP-binding</keyword>
<dbReference type="Gene3D" id="3.40.50.300">
    <property type="entry name" value="P-loop containing nucleotide triphosphate hydrolases"/>
    <property type="match status" value="2"/>
</dbReference>
<dbReference type="SMART" id="SM00174">
    <property type="entry name" value="RHO"/>
    <property type="match status" value="1"/>
</dbReference>
<feature type="domain" description="EF-hand" evidence="18">
    <location>
        <begin position="307"/>
        <end position="342"/>
    </location>
</feature>
<dbReference type="CDD" id="cd01893">
    <property type="entry name" value="Miro1"/>
    <property type="match status" value="1"/>
</dbReference>
<gene>
    <name evidence="20" type="ORF">AMAG_11337</name>
</gene>
<dbReference type="Pfam" id="PF08355">
    <property type="entry name" value="EF_assoc_1"/>
    <property type="match status" value="1"/>
</dbReference>
<feature type="region of interest" description="Disordered" evidence="16">
    <location>
        <begin position="347"/>
        <end position="368"/>
    </location>
</feature>
<dbReference type="PROSITE" id="PS51419">
    <property type="entry name" value="RAB"/>
    <property type="match status" value="1"/>
</dbReference>
<keyword evidence="11 17" id="KW-1133">Transmembrane helix</keyword>
<dbReference type="OMA" id="HETTWGI"/>
<evidence type="ECO:0000256" key="17">
    <source>
        <dbReference type="SAM" id="Phobius"/>
    </source>
</evidence>
<dbReference type="FunFam" id="3.40.50.300:FF:000553">
    <property type="entry name" value="Mitochondrial Rho GTPase"/>
    <property type="match status" value="1"/>
</dbReference>
<accession>A0A0L0SWH3</accession>
<dbReference type="SMART" id="SM00175">
    <property type="entry name" value="RAB"/>
    <property type="match status" value="1"/>
</dbReference>
<name>A0A0L0SWH3_ALLM3</name>
<feature type="domain" description="Miro" evidence="19">
    <location>
        <begin position="2"/>
        <end position="170"/>
    </location>
</feature>
<evidence type="ECO:0000256" key="13">
    <source>
        <dbReference type="ARBA" id="ARBA00023134"/>
    </source>
</evidence>
<feature type="domain" description="Miro" evidence="19">
    <location>
        <begin position="454"/>
        <end position="616"/>
    </location>
</feature>
<feature type="transmembrane region" description="Helical" evidence="17">
    <location>
        <begin position="637"/>
        <end position="658"/>
    </location>
</feature>
<dbReference type="SMART" id="SM00173">
    <property type="entry name" value="RAS"/>
    <property type="match status" value="1"/>
</dbReference>
<dbReference type="Proteomes" id="UP000054350">
    <property type="component" value="Unassembled WGS sequence"/>
</dbReference>
<dbReference type="InterPro" id="IPR018247">
    <property type="entry name" value="EF_Hand_1_Ca_BS"/>
</dbReference>
<dbReference type="NCBIfam" id="TIGR00231">
    <property type="entry name" value="small_GTP"/>
    <property type="match status" value="1"/>
</dbReference>
<dbReference type="InterPro" id="IPR013566">
    <property type="entry name" value="EF_hand_assoc_1"/>
</dbReference>
<evidence type="ECO:0000256" key="6">
    <source>
        <dbReference type="ARBA" id="ARBA00022737"/>
    </source>
</evidence>
<evidence type="ECO:0000313" key="21">
    <source>
        <dbReference type="Proteomes" id="UP000054350"/>
    </source>
</evidence>
<dbReference type="EMBL" id="GG745351">
    <property type="protein sequence ID" value="KNE66857.1"/>
    <property type="molecule type" value="Genomic_DNA"/>
</dbReference>
<evidence type="ECO:0000256" key="12">
    <source>
        <dbReference type="ARBA" id="ARBA00023128"/>
    </source>
</evidence>
<comment type="subcellular location">
    <subcellularLocation>
        <location evidence="2 15">Mitochondrion outer membrane</location>
        <topology evidence="2 15">Single-pass type IV membrane protein</topology>
    </subcellularLocation>
</comment>
<evidence type="ECO:0000259" key="19">
    <source>
        <dbReference type="PROSITE" id="PS51423"/>
    </source>
</evidence>
<dbReference type="eggNOG" id="KOG1707">
    <property type="taxonomic scope" value="Eukaryota"/>
</dbReference>
<dbReference type="SMART" id="SM00054">
    <property type="entry name" value="EFh"/>
    <property type="match status" value="2"/>
</dbReference>
<evidence type="ECO:0000259" key="18">
    <source>
        <dbReference type="PROSITE" id="PS50222"/>
    </source>
</evidence>
<dbReference type="SUPFAM" id="SSF52540">
    <property type="entry name" value="P-loop containing nucleoside triphosphate hydrolases"/>
    <property type="match status" value="2"/>
</dbReference>
<dbReference type="STRING" id="578462.A0A0L0SWH3"/>
<dbReference type="GO" id="GO:0005525">
    <property type="term" value="F:GTP binding"/>
    <property type="evidence" value="ECO:0007669"/>
    <property type="project" value="UniProtKB-KW"/>
</dbReference>
<evidence type="ECO:0000313" key="20">
    <source>
        <dbReference type="EMBL" id="KNE66857.1"/>
    </source>
</evidence>
<evidence type="ECO:0000256" key="4">
    <source>
        <dbReference type="ARBA" id="ARBA00022692"/>
    </source>
</evidence>
<dbReference type="InterPro" id="IPR011992">
    <property type="entry name" value="EF-hand-dom_pair"/>
</dbReference>
<dbReference type="PROSITE" id="PS51421">
    <property type="entry name" value="RAS"/>
    <property type="match status" value="1"/>
</dbReference>
<keyword evidence="10 15" id="KW-0106">Calcium</keyword>
<reference evidence="20 21" key="1">
    <citation type="submission" date="2009-11" db="EMBL/GenBank/DDBJ databases">
        <title>Annotation of Allomyces macrogynus ATCC 38327.</title>
        <authorList>
            <consortium name="The Broad Institute Genome Sequencing Platform"/>
            <person name="Russ C."/>
            <person name="Cuomo C."/>
            <person name="Burger G."/>
            <person name="Gray M.W."/>
            <person name="Holland P.W.H."/>
            <person name="King N."/>
            <person name="Lang F.B.F."/>
            <person name="Roger A.J."/>
            <person name="Ruiz-Trillo I."/>
            <person name="Young S.K."/>
            <person name="Zeng Q."/>
            <person name="Gargeya S."/>
            <person name="Fitzgerald M."/>
            <person name="Haas B."/>
            <person name="Abouelleil A."/>
            <person name="Alvarado L."/>
            <person name="Arachchi H.M."/>
            <person name="Berlin A."/>
            <person name="Chapman S.B."/>
            <person name="Gearin G."/>
            <person name="Goldberg J."/>
            <person name="Griggs A."/>
            <person name="Gujja S."/>
            <person name="Hansen M."/>
            <person name="Heiman D."/>
            <person name="Howarth C."/>
            <person name="Larimer J."/>
            <person name="Lui A."/>
            <person name="MacDonald P.J.P."/>
            <person name="McCowen C."/>
            <person name="Montmayeur A."/>
            <person name="Murphy C."/>
            <person name="Neiman D."/>
            <person name="Pearson M."/>
            <person name="Priest M."/>
            <person name="Roberts A."/>
            <person name="Saif S."/>
            <person name="Shea T."/>
            <person name="Sisk P."/>
            <person name="Stolte C."/>
            <person name="Sykes S."/>
            <person name="Wortman J."/>
            <person name="Nusbaum C."/>
            <person name="Birren B."/>
        </authorList>
    </citation>
    <scope>NUCLEOTIDE SEQUENCE [LARGE SCALE GENOMIC DNA]</scope>
    <source>
        <strain evidence="20 21">ATCC 38327</strain>
    </source>
</reference>
<feature type="domain" description="EF-hand" evidence="18">
    <location>
        <begin position="186"/>
        <end position="221"/>
    </location>
</feature>
<dbReference type="FunFam" id="1.10.238.10:FF:000011">
    <property type="entry name" value="Mitochondrial Rho GTPase"/>
    <property type="match status" value="1"/>
</dbReference>
<evidence type="ECO:0000256" key="10">
    <source>
        <dbReference type="ARBA" id="ARBA00022837"/>
    </source>
</evidence>
<dbReference type="PROSITE" id="PS50222">
    <property type="entry name" value="EF_HAND_2"/>
    <property type="match status" value="2"/>
</dbReference>
<dbReference type="Gene3D" id="1.10.238.10">
    <property type="entry name" value="EF-hand"/>
    <property type="match status" value="2"/>
</dbReference>
<dbReference type="InterPro" id="IPR027417">
    <property type="entry name" value="P-loop_NTPase"/>
</dbReference>
<evidence type="ECO:0000256" key="14">
    <source>
        <dbReference type="ARBA" id="ARBA00023136"/>
    </source>
</evidence>
<dbReference type="InterPro" id="IPR021181">
    <property type="entry name" value="Miro"/>
</dbReference>
<keyword evidence="21" id="KW-1185">Reference proteome</keyword>
<evidence type="ECO:0000256" key="7">
    <source>
        <dbReference type="ARBA" id="ARBA00022741"/>
    </source>
</evidence>
<dbReference type="FunFam" id="3.40.50.300:FF:001330">
    <property type="entry name" value="Mitochondrial Rho GTPase 1"/>
    <property type="match status" value="1"/>
</dbReference>